<comment type="similarity">
    <text evidence="1">Belongs to the type-I restriction system S methylase family.</text>
</comment>
<keyword evidence="2" id="KW-0680">Restriction system</keyword>
<proteinExistence type="inferred from homology"/>
<organism evidence="6 7">
    <name type="scientific">Jatrophihabitans lederbergiae</name>
    <dbReference type="NCBI Taxonomy" id="3075547"/>
    <lineage>
        <taxon>Bacteria</taxon>
        <taxon>Bacillati</taxon>
        <taxon>Actinomycetota</taxon>
        <taxon>Actinomycetes</taxon>
        <taxon>Jatrophihabitantales</taxon>
        <taxon>Jatrophihabitantaceae</taxon>
        <taxon>Jatrophihabitans</taxon>
    </lineage>
</organism>
<keyword evidence="6" id="KW-0540">Nuclease</keyword>
<name>A0ABU2JAP9_9ACTN</name>
<evidence type="ECO:0000256" key="4">
    <source>
        <dbReference type="ARBA" id="ARBA00038652"/>
    </source>
</evidence>
<dbReference type="RefSeq" id="WP_311422970.1">
    <property type="nucleotide sequence ID" value="NZ_JAVREH010000010.1"/>
</dbReference>
<keyword evidence="6" id="KW-0255">Endonuclease</keyword>
<comment type="caution">
    <text evidence="6">The sequence shown here is derived from an EMBL/GenBank/DDBJ whole genome shotgun (WGS) entry which is preliminary data.</text>
</comment>
<dbReference type="PANTHER" id="PTHR43140:SF1">
    <property type="entry name" value="TYPE I RESTRICTION ENZYME ECOKI SPECIFICITY SUBUNIT"/>
    <property type="match status" value="1"/>
</dbReference>
<dbReference type="GO" id="GO:0016787">
    <property type="term" value="F:hydrolase activity"/>
    <property type="evidence" value="ECO:0007669"/>
    <property type="project" value="UniProtKB-KW"/>
</dbReference>
<accession>A0ABU2JAP9</accession>
<dbReference type="Pfam" id="PF01420">
    <property type="entry name" value="Methylase_S"/>
    <property type="match status" value="1"/>
</dbReference>
<dbReference type="PANTHER" id="PTHR43140">
    <property type="entry name" value="TYPE-1 RESTRICTION ENZYME ECOKI SPECIFICITY PROTEIN"/>
    <property type="match status" value="1"/>
</dbReference>
<feature type="domain" description="Type I restriction modification DNA specificity" evidence="5">
    <location>
        <begin position="5"/>
        <end position="146"/>
    </location>
</feature>
<dbReference type="GO" id="GO:0004519">
    <property type="term" value="F:endonuclease activity"/>
    <property type="evidence" value="ECO:0007669"/>
    <property type="project" value="UniProtKB-KW"/>
</dbReference>
<evidence type="ECO:0000256" key="2">
    <source>
        <dbReference type="ARBA" id="ARBA00022747"/>
    </source>
</evidence>
<dbReference type="EC" id="3.1.21.-" evidence="6"/>
<evidence type="ECO:0000313" key="6">
    <source>
        <dbReference type="EMBL" id="MDT0261816.1"/>
    </source>
</evidence>
<dbReference type="Proteomes" id="UP001183176">
    <property type="component" value="Unassembled WGS sequence"/>
</dbReference>
<evidence type="ECO:0000313" key="7">
    <source>
        <dbReference type="Proteomes" id="UP001183176"/>
    </source>
</evidence>
<keyword evidence="6" id="KW-0378">Hydrolase</keyword>
<dbReference type="InterPro" id="IPR000055">
    <property type="entry name" value="Restrct_endonuc_typeI_TRD"/>
</dbReference>
<dbReference type="InterPro" id="IPR051212">
    <property type="entry name" value="Type-I_RE_S_subunit"/>
</dbReference>
<keyword evidence="3" id="KW-0238">DNA-binding</keyword>
<gene>
    <name evidence="6" type="ORF">RM423_10450</name>
</gene>
<keyword evidence="7" id="KW-1185">Reference proteome</keyword>
<evidence type="ECO:0000256" key="1">
    <source>
        <dbReference type="ARBA" id="ARBA00010923"/>
    </source>
</evidence>
<dbReference type="EMBL" id="JAVREH010000010">
    <property type="protein sequence ID" value="MDT0261816.1"/>
    <property type="molecule type" value="Genomic_DNA"/>
</dbReference>
<sequence length="391" mass="42746">MARLENGYPFDSELFSAEGDVPLVRIRDLTADTFETFVPAPVSPRVMLQDGDIVIGMDGDFNAVRWGRGPAALNQRLCRLRPAPGSDIRFVEYTLPTPLKWINEAQYATTVKHLSSGEVLAARIPCPPYEEQRRIADFLDDQVARIDNIITARRRQSSAIREAIREAIASGVEADASAYGWIPLRRWVTAVDQGWSPQCDSVPAGQGEPGVLKLSAVRDGRFDPTENKAMLPESEPDARYLVRAGDLLMSRANTPELVGDSAVVSGECRDLYLPDLLYRVALSINEPSYVCGALRTPRVRGLLRVIGRGTSLSMAKIRGEDIRALPVPAAPPAVRVQRAHEFDLAERDSMEGIARLALSIGRLAELKRSLITAAVTGEFDVSAADGSRAQA</sequence>
<evidence type="ECO:0000256" key="3">
    <source>
        <dbReference type="ARBA" id="ARBA00023125"/>
    </source>
</evidence>
<dbReference type="SUPFAM" id="SSF116734">
    <property type="entry name" value="DNA methylase specificity domain"/>
    <property type="match status" value="2"/>
</dbReference>
<reference evidence="7" key="1">
    <citation type="submission" date="2023-07" db="EMBL/GenBank/DDBJ databases">
        <title>30 novel species of actinomycetes from the DSMZ collection.</title>
        <authorList>
            <person name="Nouioui I."/>
        </authorList>
    </citation>
    <scope>NUCLEOTIDE SEQUENCE [LARGE SCALE GENOMIC DNA]</scope>
    <source>
        <strain evidence="7">DSM 44399</strain>
    </source>
</reference>
<dbReference type="InterPro" id="IPR044946">
    <property type="entry name" value="Restrct_endonuc_typeI_TRD_sf"/>
</dbReference>
<dbReference type="CDD" id="cd17257">
    <property type="entry name" value="RMtype1_S_EcoBI-TRD1-CR1_like"/>
    <property type="match status" value="1"/>
</dbReference>
<evidence type="ECO:0000259" key="5">
    <source>
        <dbReference type="Pfam" id="PF01420"/>
    </source>
</evidence>
<protein>
    <submittedName>
        <fullName evidence="6">Restriction endonuclease subunit S</fullName>
        <ecNumber evidence="6">3.1.21.-</ecNumber>
    </submittedName>
</protein>
<dbReference type="Gene3D" id="3.90.220.20">
    <property type="entry name" value="DNA methylase specificity domains"/>
    <property type="match status" value="2"/>
</dbReference>
<comment type="subunit">
    <text evidence="4">The methyltransferase is composed of M and S polypeptides.</text>
</comment>